<dbReference type="Proteomes" id="UP000515312">
    <property type="component" value="Chromosome"/>
</dbReference>
<dbReference type="CDD" id="cd03884">
    <property type="entry name" value="M20_bAS"/>
    <property type="match status" value="1"/>
</dbReference>
<dbReference type="Gene3D" id="3.40.630.10">
    <property type="entry name" value="Zn peptidases"/>
    <property type="match status" value="1"/>
</dbReference>
<feature type="binding site" evidence="7">
    <location>
        <position position="93"/>
    </location>
    <ligand>
        <name>Zn(2+)</name>
        <dbReference type="ChEBI" id="CHEBI:29105"/>
        <label>2</label>
    </ligand>
</feature>
<gene>
    <name evidence="9" type="ORF">H7849_02410</name>
</gene>
<dbReference type="SUPFAM" id="SSF53187">
    <property type="entry name" value="Zn-dependent exopeptidases"/>
    <property type="match status" value="1"/>
</dbReference>
<dbReference type="InterPro" id="IPR002933">
    <property type="entry name" value="Peptidase_M20"/>
</dbReference>
<evidence type="ECO:0000256" key="2">
    <source>
        <dbReference type="ARBA" id="ARBA00006153"/>
    </source>
</evidence>
<dbReference type="InterPro" id="IPR011650">
    <property type="entry name" value="Peptidase_M20_dimer"/>
</dbReference>
<dbReference type="NCBIfam" id="NF006771">
    <property type="entry name" value="PRK09290.1-5"/>
    <property type="match status" value="1"/>
</dbReference>
<feature type="binding site" evidence="7">
    <location>
        <position position="93"/>
    </location>
    <ligand>
        <name>Zn(2+)</name>
        <dbReference type="ChEBI" id="CHEBI:29105"/>
        <label>1</label>
    </ligand>
</feature>
<keyword evidence="4 7" id="KW-0479">Metal-binding</keyword>
<dbReference type="GO" id="GO:0016813">
    <property type="term" value="F:hydrolase activity, acting on carbon-nitrogen (but not peptide) bonds, in linear amidines"/>
    <property type="evidence" value="ECO:0007669"/>
    <property type="project" value="InterPro"/>
</dbReference>
<dbReference type="RefSeq" id="WP_186743861.1">
    <property type="nucleotide sequence ID" value="NZ_CP060394.1"/>
</dbReference>
<dbReference type="SUPFAM" id="SSF55031">
    <property type="entry name" value="Bacterial exopeptidase dimerisation domain"/>
    <property type="match status" value="1"/>
</dbReference>
<accession>A0A7G8BK01</accession>
<name>A0A7G8BK01_9BACT</name>
<dbReference type="InterPro" id="IPR010158">
    <property type="entry name" value="Amidase_Cbmase"/>
</dbReference>
<proteinExistence type="inferred from homology"/>
<dbReference type="NCBIfam" id="TIGR01879">
    <property type="entry name" value="hydantase"/>
    <property type="match status" value="1"/>
</dbReference>
<protein>
    <submittedName>
        <fullName evidence="9">M20 family metallo-hydrolase</fullName>
    </submittedName>
</protein>
<comment type="subunit">
    <text evidence="3">Homodimer.</text>
</comment>
<dbReference type="PANTHER" id="PTHR32494:SF19">
    <property type="entry name" value="ALLANTOATE DEIMINASE-RELATED"/>
    <property type="match status" value="1"/>
</dbReference>
<comment type="similarity">
    <text evidence="2">Belongs to the peptidase M20 family.</text>
</comment>
<evidence type="ECO:0000313" key="10">
    <source>
        <dbReference type="Proteomes" id="UP000515312"/>
    </source>
</evidence>
<feature type="domain" description="Peptidase M20 dimerisation" evidence="8">
    <location>
        <begin position="216"/>
        <end position="307"/>
    </location>
</feature>
<evidence type="ECO:0000256" key="7">
    <source>
        <dbReference type="PIRSR" id="PIRSR001235-1"/>
    </source>
</evidence>
<feature type="binding site" evidence="7">
    <location>
        <position position="192"/>
    </location>
    <ligand>
        <name>Zn(2+)</name>
        <dbReference type="ChEBI" id="CHEBI:29105"/>
        <label>1</label>
    </ligand>
</feature>
<evidence type="ECO:0000256" key="1">
    <source>
        <dbReference type="ARBA" id="ARBA00001936"/>
    </source>
</evidence>
<organism evidence="9 10">
    <name type="scientific">Alloacidobacterium dinghuense</name>
    <dbReference type="NCBI Taxonomy" id="2763107"/>
    <lineage>
        <taxon>Bacteria</taxon>
        <taxon>Pseudomonadati</taxon>
        <taxon>Acidobacteriota</taxon>
        <taxon>Terriglobia</taxon>
        <taxon>Terriglobales</taxon>
        <taxon>Acidobacteriaceae</taxon>
        <taxon>Alloacidobacterium</taxon>
    </lineage>
</organism>
<evidence type="ECO:0000256" key="5">
    <source>
        <dbReference type="ARBA" id="ARBA00022801"/>
    </source>
</evidence>
<dbReference type="Pfam" id="PF01546">
    <property type="entry name" value="Peptidase_M20"/>
    <property type="match status" value="1"/>
</dbReference>
<evidence type="ECO:0000256" key="4">
    <source>
        <dbReference type="ARBA" id="ARBA00022723"/>
    </source>
</evidence>
<feature type="binding site" evidence="7">
    <location>
        <position position="385"/>
    </location>
    <ligand>
        <name>Zn(2+)</name>
        <dbReference type="ChEBI" id="CHEBI:29105"/>
        <label>2</label>
    </ligand>
</feature>
<dbReference type="PIRSF" id="PIRSF001235">
    <property type="entry name" value="Amidase_carbamoylase"/>
    <property type="match status" value="1"/>
</dbReference>
<dbReference type="Gene3D" id="3.30.70.360">
    <property type="match status" value="1"/>
</dbReference>
<feature type="binding site" evidence="7">
    <location>
        <position position="128"/>
    </location>
    <ligand>
        <name>Zn(2+)</name>
        <dbReference type="ChEBI" id="CHEBI:29105"/>
        <label>2</label>
    </ligand>
</feature>
<comment type="cofactor">
    <cofactor evidence="1">
        <name>Mn(2+)</name>
        <dbReference type="ChEBI" id="CHEBI:29035"/>
    </cofactor>
</comment>
<evidence type="ECO:0000313" key="9">
    <source>
        <dbReference type="EMBL" id="QNI32871.1"/>
    </source>
</evidence>
<sequence>MQIEIDQQRLMQEIDTLATISDVEPPAVTRIVFSEQDLRARAWLKERFSEAGLSVREDAAGNVFARWQGARSELPAVATGSHIDAIPYAGKFDGVVGVLGGLEAIRALHRSGFRPARSIELIQFTSEEPTRFGVGCLGSRLLSGVLNPLADDSLRDRQGDTLKTVRMNAGFNGELSTVRLPQGFYSAFLELHIEQGPILDRENITIGVVTDIAAPASFTVTLEGEGGHAGSTFMPGRRDALCAASELILEIERLALSSGSRNTVATVGTCEAYPGAINSIPSRVKLGVDLRDTDGDRRDMVLEKIRHGAGEISQRRQIKVEMIMLNADPPASSSPRVLSAINNACSEAKVSSRQIVSRAYHDSLFMSRIAPMAMIFIPCRNGISHRPDEHASVSDIADGVEVLARSLAELSCDT</sequence>
<keyword evidence="6" id="KW-0464">Manganese</keyword>
<dbReference type="GO" id="GO:0046872">
    <property type="term" value="F:metal ion binding"/>
    <property type="evidence" value="ECO:0007669"/>
    <property type="project" value="UniProtKB-KW"/>
</dbReference>
<evidence type="ECO:0000256" key="6">
    <source>
        <dbReference type="ARBA" id="ARBA00023211"/>
    </source>
</evidence>
<dbReference type="KEGG" id="adin:H7849_02410"/>
<keyword evidence="7" id="KW-0862">Zinc</keyword>
<keyword evidence="10" id="KW-1185">Reference proteome</keyword>
<keyword evidence="5 9" id="KW-0378">Hydrolase</keyword>
<evidence type="ECO:0000256" key="3">
    <source>
        <dbReference type="ARBA" id="ARBA00011738"/>
    </source>
</evidence>
<dbReference type="AlphaFoldDB" id="A0A7G8BK01"/>
<feature type="binding site" evidence="7">
    <location>
        <position position="82"/>
    </location>
    <ligand>
        <name>Zn(2+)</name>
        <dbReference type="ChEBI" id="CHEBI:29105"/>
        <label>1</label>
    </ligand>
</feature>
<dbReference type="PANTHER" id="PTHR32494">
    <property type="entry name" value="ALLANTOATE DEIMINASE-RELATED"/>
    <property type="match status" value="1"/>
</dbReference>
<reference evidence="9 10" key="1">
    <citation type="submission" date="2020-08" db="EMBL/GenBank/DDBJ databases">
        <title>Edaphobacter telluris sp. nov. and Acidobacterium dinghuensis sp. nov., two acidobacteria isolated from forest soil.</title>
        <authorList>
            <person name="Fu J."/>
            <person name="Qiu L."/>
        </authorList>
    </citation>
    <scope>NUCLEOTIDE SEQUENCE [LARGE SCALE GENOMIC DNA]</scope>
    <source>
        <strain evidence="9">4Y35</strain>
    </source>
</reference>
<dbReference type="Pfam" id="PF07687">
    <property type="entry name" value="M20_dimer"/>
    <property type="match status" value="1"/>
</dbReference>
<comment type="cofactor">
    <cofactor evidence="7">
        <name>Zn(2+)</name>
        <dbReference type="ChEBI" id="CHEBI:29105"/>
    </cofactor>
    <text evidence="7">Binds 2 Zn(2+) ions per subunit.</text>
</comment>
<dbReference type="EMBL" id="CP060394">
    <property type="protein sequence ID" value="QNI32871.1"/>
    <property type="molecule type" value="Genomic_DNA"/>
</dbReference>
<dbReference type="InterPro" id="IPR036264">
    <property type="entry name" value="Bact_exopeptidase_dim_dom"/>
</dbReference>
<evidence type="ECO:0000259" key="8">
    <source>
        <dbReference type="Pfam" id="PF07687"/>
    </source>
</evidence>